<dbReference type="PANTHER" id="PTHR42855:SF2">
    <property type="entry name" value="DRUG RESISTANCE ABC TRANSPORTER,ATP-BINDING PROTEIN"/>
    <property type="match status" value="1"/>
</dbReference>
<dbReference type="PANTHER" id="PTHR42855">
    <property type="entry name" value="ABC TRANSPORTER ATP-BINDING SUBUNIT"/>
    <property type="match status" value="1"/>
</dbReference>
<reference evidence="5 6" key="1">
    <citation type="submission" date="2022-03" db="EMBL/GenBank/DDBJ databases">
        <title>Parabacteroides sp. nov. isolated from swine feces.</title>
        <authorList>
            <person name="Bak J.E."/>
        </authorList>
    </citation>
    <scope>NUCLEOTIDE SEQUENCE [LARGE SCALE GENOMIC DNA]</scope>
    <source>
        <strain evidence="5 6">AGMB00274</strain>
    </source>
</reference>
<dbReference type="InterPro" id="IPR017871">
    <property type="entry name" value="ABC_transporter-like_CS"/>
</dbReference>
<dbReference type="GO" id="GO:0005524">
    <property type="term" value="F:ATP binding"/>
    <property type="evidence" value="ECO:0007669"/>
    <property type="project" value="UniProtKB-KW"/>
</dbReference>
<dbReference type="RefSeq" id="WP_243324204.1">
    <property type="nucleotide sequence ID" value="NZ_JAKZMM010000013.1"/>
</dbReference>
<dbReference type="PROSITE" id="PS50893">
    <property type="entry name" value="ABC_TRANSPORTER_2"/>
    <property type="match status" value="2"/>
</dbReference>
<feature type="domain" description="ABC transporter" evidence="4">
    <location>
        <begin position="328"/>
        <end position="548"/>
    </location>
</feature>
<evidence type="ECO:0000313" key="5">
    <source>
        <dbReference type="EMBL" id="MCJ2380327.1"/>
    </source>
</evidence>
<proteinExistence type="predicted"/>
<dbReference type="Pfam" id="PF12848">
    <property type="entry name" value="ABC_tran_Xtn"/>
    <property type="match status" value="1"/>
</dbReference>
<dbReference type="InterPro" id="IPR027417">
    <property type="entry name" value="P-loop_NTPase"/>
</dbReference>
<gene>
    <name evidence="5" type="ORF">MUN53_06835</name>
</gene>
<dbReference type="SMART" id="SM00382">
    <property type="entry name" value="AAA"/>
    <property type="match status" value="2"/>
</dbReference>
<dbReference type="EMBL" id="JAKZMM010000013">
    <property type="protein sequence ID" value="MCJ2380327.1"/>
    <property type="molecule type" value="Genomic_DNA"/>
</dbReference>
<evidence type="ECO:0000256" key="2">
    <source>
        <dbReference type="ARBA" id="ARBA00022840"/>
    </source>
</evidence>
<dbReference type="Proteomes" id="UP001165444">
    <property type="component" value="Unassembled WGS sequence"/>
</dbReference>
<dbReference type="Pfam" id="PF00005">
    <property type="entry name" value="ABC_tran"/>
    <property type="match status" value="2"/>
</dbReference>
<sequence length="645" mass="73440">MISVEGLRVEFGGFTLFDDVSFVINKKDRIALVGKNGAGKSTMLKILAGLQSPTGGVVSIPKETTIGYLPQQMQLKDIRTVREEAEMAFDHIHDMEREINLLNEQLAERTDYESEVYHKIIDKVTHLSEQFQMMGGSNYHAELERTLIGLGFSREDFDRPTSEFSGGWRMRIELAKLLLRRPDVLLLDEPTNHLDIESIQWLENFIATRANAVILVSHDRAFIDNTTSRTIEIELGHIYDYKVKYSDYVVLRKERREQQLRAYENQQKKLADTEAFIERFRYKATKSTQVQSRIKQLEKIERIEVDEIDTAMLNLKFPPAPHSGSYPVIAEEVSKSYGDHLIFEHVNLTIKRGEKVAFVGKNGEGKSTLVKCIMNEIPFEGSLKLGHGVKIGYFAQNQAQLLDDNMTVFDTVDYVAQGDIRTKIRDILGAFMFGGEASEKKVAVLSGGERSRLAMIRLLLEPVNLLILDEPTNHLDMRSKDVLKNALKDFDGTVIVVSHDREFLDGLVEKVYEFGNKRVVEHLGGIYEFLERKKMQNLQELEVSANKATEAAADENVPTQNKLSYEARKELNKAIKKQEKLIAESEKKIEELETSIADLEAKLATPEGASDTALYTQYADLKKALSETMDLWTEQTMELEEMQQN</sequence>
<dbReference type="InterPro" id="IPR003439">
    <property type="entry name" value="ABC_transporter-like_ATP-bd"/>
</dbReference>
<dbReference type="CDD" id="cd03221">
    <property type="entry name" value="ABCF_EF-3"/>
    <property type="match status" value="2"/>
</dbReference>
<keyword evidence="1" id="KW-0547">Nucleotide-binding</keyword>
<evidence type="ECO:0000259" key="4">
    <source>
        <dbReference type="PROSITE" id="PS50893"/>
    </source>
</evidence>
<dbReference type="SUPFAM" id="SSF52540">
    <property type="entry name" value="P-loop containing nucleoside triphosphate hydrolases"/>
    <property type="match status" value="2"/>
</dbReference>
<name>A0ABT0C014_9BACT</name>
<protein>
    <submittedName>
        <fullName evidence="5">ABC-F family ATP-binding cassette domain-containing protein</fullName>
    </submittedName>
</protein>
<evidence type="ECO:0000256" key="1">
    <source>
        <dbReference type="ARBA" id="ARBA00022741"/>
    </source>
</evidence>
<feature type="domain" description="ABC transporter" evidence="4">
    <location>
        <begin position="2"/>
        <end position="260"/>
    </location>
</feature>
<dbReference type="InterPro" id="IPR051309">
    <property type="entry name" value="ABCF_ATPase"/>
</dbReference>
<keyword evidence="3" id="KW-0175">Coiled coil</keyword>
<dbReference type="PROSITE" id="PS00211">
    <property type="entry name" value="ABC_TRANSPORTER_1"/>
    <property type="match status" value="2"/>
</dbReference>
<evidence type="ECO:0000313" key="6">
    <source>
        <dbReference type="Proteomes" id="UP001165444"/>
    </source>
</evidence>
<keyword evidence="2 5" id="KW-0067">ATP-binding</keyword>
<keyword evidence="6" id="KW-1185">Reference proteome</keyword>
<evidence type="ECO:0000256" key="3">
    <source>
        <dbReference type="SAM" id="Coils"/>
    </source>
</evidence>
<feature type="coiled-coil region" evidence="3">
    <location>
        <begin position="85"/>
        <end position="115"/>
    </location>
</feature>
<comment type="caution">
    <text evidence="5">The sequence shown here is derived from an EMBL/GenBank/DDBJ whole genome shotgun (WGS) entry which is preliminary data.</text>
</comment>
<dbReference type="InterPro" id="IPR003593">
    <property type="entry name" value="AAA+_ATPase"/>
</dbReference>
<accession>A0ABT0C014</accession>
<organism evidence="5 6">
    <name type="scientific">Parabacteroides faecalis</name>
    <dbReference type="NCBI Taxonomy" id="2924040"/>
    <lineage>
        <taxon>Bacteria</taxon>
        <taxon>Pseudomonadati</taxon>
        <taxon>Bacteroidota</taxon>
        <taxon>Bacteroidia</taxon>
        <taxon>Bacteroidales</taxon>
        <taxon>Tannerellaceae</taxon>
        <taxon>Parabacteroides</taxon>
    </lineage>
</organism>
<feature type="coiled-coil region" evidence="3">
    <location>
        <begin position="568"/>
        <end position="602"/>
    </location>
</feature>
<dbReference type="InterPro" id="IPR032781">
    <property type="entry name" value="ABC_tran_Xtn"/>
</dbReference>
<dbReference type="Gene3D" id="3.40.50.300">
    <property type="entry name" value="P-loop containing nucleotide triphosphate hydrolases"/>
    <property type="match status" value="2"/>
</dbReference>